<dbReference type="NCBIfam" id="TIGR00229">
    <property type="entry name" value="sensory_box"/>
    <property type="match status" value="2"/>
</dbReference>
<accession>A0ABU8C5V1</accession>
<dbReference type="CDD" id="cd01948">
    <property type="entry name" value="EAL"/>
    <property type="match status" value="1"/>
</dbReference>
<dbReference type="Proteomes" id="UP001375382">
    <property type="component" value="Unassembled WGS sequence"/>
</dbReference>
<dbReference type="InterPro" id="IPR035919">
    <property type="entry name" value="EAL_sf"/>
</dbReference>
<gene>
    <name evidence="6" type="ORF">MN202_08675</name>
</gene>
<dbReference type="PROSITE" id="PS50112">
    <property type="entry name" value="PAS"/>
    <property type="match status" value="2"/>
</dbReference>
<dbReference type="Gene3D" id="3.20.20.450">
    <property type="entry name" value="EAL domain"/>
    <property type="match status" value="1"/>
</dbReference>
<keyword evidence="1" id="KW-0472">Membrane</keyword>
<evidence type="ECO:0000259" key="2">
    <source>
        <dbReference type="PROSITE" id="PS50112"/>
    </source>
</evidence>
<dbReference type="SUPFAM" id="SSF55785">
    <property type="entry name" value="PYP-like sensor domain (PAS domain)"/>
    <property type="match status" value="2"/>
</dbReference>
<dbReference type="Pfam" id="PF00989">
    <property type="entry name" value="PAS"/>
    <property type="match status" value="1"/>
</dbReference>
<dbReference type="InterPro" id="IPR001633">
    <property type="entry name" value="EAL_dom"/>
</dbReference>
<dbReference type="InterPro" id="IPR000014">
    <property type="entry name" value="PAS"/>
</dbReference>
<evidence type="ECO:0000259" key="4">
    <source>
        <dbReference type="PROSITE" id="PS50883"/>
    </source>
</evidence>
<feature type="transmembrane region" description="Helical" evidence="1">
    <location>
        <begin position="12"/>
        <end position="33"/>
    </location>
</feature>
<dbReference type="InterPro" id="IPR035965">
    <property type="entry name" value="PAS-like_dom_sf"/>
</dbReference>
<dbReference type="PROSITE" id="PS50883">
    <property type="entry name" value="EAL"/>
    <property type="match status" value="1"/>
</dbReference>
<dbReference type="PROSITE" id="PS50113">
    <property type="entry name" value="PAC"/>
    <property type="match status" value="1"/>
</dbReference>
<dbReference type="Pfam" id="PF08447">
    <property type="entry name" value="PAS_3"/>
    <property type="match status" value="1"/>
</dbReference>
<dbReference type="PANTHER" id="PTHR44757:SF2">
    <property type="entry name" value="BIOFILM ARCHITECTURE MAINTENANCE PROTEIN MBAA"/>
    <property type="match status" value="1"/>
</dbReference>
<dbReference type="RefSeq" id="WP_335735715.1">
    <property type="nucleotide sequence ID" value="NZ_JALAAR010000006.1"/>
</dbReference>
<dbReference type="SMART" id="SM00086">
    <property type="entry name" value="PAC"/>
    <property type="match status" value="2"/>
</dbReference>
<evidence type="ECO:0000259" key="3">
    <source>
        <dbReference type="PROSITE" id="PS50113"/>
    </source>
</evidence>
<organism evidence="6 7">
    <name type="scientific">Rheinheimera muenzenbergensis</name>
    <dbReference type="NCBI Taxonomy" id="1193628"/>
    <lineage>
        <taxon>Bacteria</taxon>
        <taxon>Pseudomonadati</taxon>
        <taxon>Pseudomonadota</taxon>
        <taxon>Gammaproteobacteria</taxon>
        <taxon>Chromatiales</taxon>
        <taxon>Chromatiaceae</taxon>
        <taxon>Rheinheimera</taxon>
    </lineage>
</organism>
<dbReference type="InterPro" id="IPR013655">
    <property type="entry name" value="PAS_fold_3"/>
</dbReference>
<dbReference type="Pfam" id="PF00563">
    <property type="entry name" value="EAL"/>
    <property type="match status" value="1"/>
</dbReference>
<name>A0ABU8C5V1_9GAMM</name>
<comment type="caution">
    <text evidence="6">The sequence shown here is derived from an EMBL/GenBank/DDBJ whole genome shotgun (WGS) entry which is preliminary data.</text>
</comment>
<evidence type="ECO:0000313" key="7">
    <source>
        <dbReference type="Proteomes" id="UP001375382"/>
    </source>
</evidence>
<feature type="transmembrane region" description="Helical" evidence="1">
    <location>
        <begin position="53"/>
        <end position="71"/>
    </location>
</feature>
<feature type="domain" description="PAS" evidence="2">
    <location>
        <begin position="84"/>
        <end position="154"/>
    </location>
</feature>
<dbReference type="InterPro" id="IPR001610">
    <property type="entry name" value="PAC"/>
</dbReference>
<sequence length="764" mass="85668">MTRIVKHRHKLLLQRPWFGALLYGIFGIAWITGSDRLLVWLFQDLPTLIQYQAYKGYFYIALTALLAWFLLRQKQHYARSLDNTEQQLAATFTYAAVGIAHVGLDGRFLRANAQMCQLLGYSEPQLITMTFRQITHPADLALDEQAVQQLLQGERQHYSLEKRYLRPDNSVVWARLSVALVHEEAKSYFISVALDITQQRQVQQQLEQSELRFRTLLDNAPQLAIQGYKADGTTFYWNKASEQIYGYSQQEAVGQNLLDLIIPSYMHDGVAQAMAKMAATGQGAPSEELALRRKDGSLVPVYSGHAVIKLPDMEPQIFCIDLDLTERKQQAAELAFLADYDPITLLPNRQYFMQRVAEALQLASNNHCAVLLLDLDNFKNINDSFGHSAGDELLRLVSQRLQRLCLPEHILARLGGDEFAVLVTKISGLAQLNLLTGKLMQALQQPCMLANKVEVIPAASLGIALWPEHATDPEGLLRAADAAMYAVKSQGRNNIAFYDAGLTVQARQRVVMESRLRSAINLGQLYCVYQPQLELSSGRIVGAEVLLRWHDEQLGQVSPAEFIPLAESCGLIHQLGLWVLQHSCHQVSQWLQAGLPAFRLAVNVSAQQFAKDTMLQQLKQVLKDSGLSAQLLELEVTESALMTDEVRVIDTMHQIRALGVRLAIDDFGTGYSSLSYLKRLPLDVLKIDKRFIEHIPAEQDDKQIASAIIALAHTMNFKVLAEGVETAEQLQFLQQQGCDYYQGYYFSKPLAADDFAALLQNSGG</sequence>
<feature type="domain" description="EAL" evidence="4">
    <location>
        <begin position="509"/>
        <end position="763"/>
    </location>
</feature>
<dbReference type="SMART" id="SM00052">
    <property type="entry name" value="EAL"/>
    <property type="match status" value="1"/>
</dbReference>
<dbReference type="SUPFAM" id="SSF55073">
    <property type="entry name" value="Nucleotide cyclase"/>
    <property type="match status" value="1"/>
</dbReference>
<dbReference type="EMBL" id="JALAAR010000006">
    <property type="protein sequence ID" value="MEH8017305.1"/>
    <property type="molecule type" value="Genomic_DNA"/>
</dbReference>
<dbReference type="Gene3D" id="3.30.70.270">
    <property type="match status" value="1"/>
</dbReference>
<protein>
    <submittedName>
        <fullName evidence="6">EAL domain-containing protein</fullName>
    </submittedName>
</protein>
<evidence type="ECO:0000259" key="5">
    <source>
        <dbReference type="PROSITE" id="PS50887"/>
    </source>
</evidence>
<dbReference type="SUPFAM" id="SSF141868">
    <property type="entry name" value="EAL domain-like"/>
    <property type="match status" value="1"/>
</dbReference>
<proteinExistence type="predicted"/>
<dbReference type="InterPro" id="IPR013767">
    <property type="entry name" value="PAS_fold"/>
</dbReference>
<dbReference type="CDD" id="cd01949">
    <property type="entry name" value="GGDEF"/>
    <property type="match status" value="1"/>
</dbReference>
<dbReference type="InterPro" id="IPR029787">
    <property type="entry name" value="Nucleotide_cyclase"/>
</dbReference>
<dbReference type="PROSITE" id="PS50887">
    <property type="entry name" value="GGDEF"/>
    <property type="match status" value="1"/>
</dbReference>
<feature type="domain" description="GGDEF" evidence="5">
    <location>
        <begin position="366"/>
        <end position="500"/>
    </location>
</feature>
<dbReference type="InterPro" id="IPR043128">
    <property type="entry name" value="Rev_trsase/Diguanyl_cyclase"/>
</dbReference>
<reference evidence="6 7" key="1">
    <citation type="journal article" date="2023" name="Ecotoxicol. Environ. Saf.">
        <title>Mercury remediation potential of mercury-resistant strain Rheinheimera metallidurans sp. nov. isolated from a municipal waste dumping site.</title>
        <authorList>
            <person name="Yadav V."/>
            <person name="Manjhi A."/>
            <person name="Vadakedath N."/>
        </authorList>
    </citation>
    <scope>NUCLEOTIDE SEQUENCE [LARGE SCALE GENOMIC DNA]</scope>
    <source>
        <strain evidence="6 7">E-49</strain>
    </source>
</reference>
<keyword evidence="1" id="KW-1133">Transmembrane helix</keyword>
<evidence type="ECO:0000313" key="6">
    <source>
        <dbReference type="EMBL" id="MEH8017305.1"/>
    </source>
</evidence>
<dbReference type="SMART" id="SM00091">
    <property type="entry name" value="PAS"/>
    <property type="match status" value="2"/>
</dbReference>
<feature type="domain" description="PAC" evidence="3">
    <location>
        <begin position="158"/>
        <end position="208"/>
    </location>
</feature>
<dbReference type="SMART" id="SM00267">
    <property type="entry name" value="GGDEF"/>
    <property type="match status" value="1"/>
</dbReference>
<dbReference type="PANTHER" id="PTHR44757">
    <property type="entry name" value="DIGUANYLATE CYCLASE DGCP"/>
    <property type="match status" value="1"/>
</dbReference>
<dbReference type="InterPro" id="IPR052155">
    <property type="entry name" value="Biofilm_reg_signaling"/>
</dbReference>
<dbReference type="NCBIfam" id="TIGR00254">
    <property type="entry name" value="GGDEF"/>
    <property type="match status" value="1"/>
</dbReference>
<dbReference type="Gene3D" id="3.30.450.20">
    <property type="entry name" value="PAS domain"/>
    <property type="match status" value="2"/>
</dbReference>
<dbReference type="InterPro" id="IPR000700">
    <property type="entry name" value="PAS-assoc_C"/>
</dbReference>
<feature type="domain" description="PAS" evidence="2">
    <location>
        <begin position="209"/>
        <end position="264"/>
    </location>
</feature>
<dbReference type="CDD" id="cd00130">
    <property type="entry name" value="PAS"/>
    <property type="match status" value="2"/>
</dbReference>
<dbReference type="InterPro" id="IPR000160">
    <property type="entry name" value="GGDEF_dom"/>
</dbReference>
<evidence type="ECO:0000256" key="1">
    <source>
        <dbReference type="SAM" id="Phobius"/>
    </source>
</evidence>
<keyword evidence="1" id="KW-0812">Transmembrane</keyword>
<keyword evidence="7" id="KW-1185">Reference proteome</keyword>
<dbReference type="Pfam" id="PF00990">
    <property type="entry name" value="GGDEF"/>
    <property type="match status" value="1"/>
</dbReference>